<gene>
    <name evidence="2" type="ORF">QE417_000375</name>
</gene>
<evidence type="ECO:0000313" key="2">
    <source>
        <dbReference type="EMBL" id="MDT3401303.1"/>
    </source>
</evidence>
<keyword evidence="3" id="KW-1185">Reference proteome</keyword>
<reference evidence="3" key="1">
    <citation type="submission" date="2023-07" db="EMBL/GenBank/DDBJ databases">
        <title>Functional and genomic diversity of the sorghum phyllosphere microbiome.</title>
        <authorList>
            <person name="Shade A."/>
        </authorList>
    </citation>
    <scope>NUCLEOTIDE SEQUENCE [LARGE SCALE GENOMIC DNA]</scope>
    <source>
        <strain evidence="3">SORGH_AS_0422</strain>
    </source>
</reference>
<accession>A0ABU3GNE6</accession>
<evidence type="ECO:0000256" key="1">
    <source>
        <dbReference type="SAM" id="SignalP"/>
    </source>
</evidence>
<sequence>MRIWLSTLFLLVCCWTYGQQANQTFADAAFVYKGFISGGTNAGLRAYSSVIDTSGSVKKIRLNTSYLDTLNFLIGKVKARRHRQQKVGRSFCASILKDGKERKIAIVPDYAIIDLQNRKEYIFARTEFLTFTRDLLPETIIKGRILLSSQPL</sequence>
<comment type="caution">
    <text evidence="2">The sequence shown here is derived from an EMBL/GenBank/DDBJ whole genome shotgun (WGS) entry which is preliminary data.</text>
</comment>
<proteinExistence type="predicted"/>
<protein>
    <submittedName>
        <fullName evidence="2">Uncharacterized protein</fullName>
    </submittedName>
</protein>
<organism evidence="2 3">
    <name type="scientific">Mucilaginibacter terrae</name>
    <dbReference type="NCBI Taxonomy" id="1955052"/>
    <lineage>
        <taxon>Bacteria</taxon>
        <taxon>Pseudomonadati</taxon>
        <taxon>Bacteroidota</taxon>
        <taxon>Sphingobacteriia</taxon>
        <taxon>Sphingobacteriales</taxon>
        <taxon>Sphingobacteriaceae</taxon>
        <taxon>Mucilaginibacter</taxon>
    </lineage>
</organism>
<feature type="chain" id="PRO_5045607527" evidence="1">
    <location>
        <begin position="22"/>
        <end position="152"/>
    </location>
</feature>
<dbReference type="Proteomes" id="UP001258315">
    <property type="component" value="Unassembled WGS sequence"/>
</dbReference>
<evidence type="ECO:0000313" key="3">
    <source>
        <dbReference type="Proteomes" id="UP001258315"/>
    </source>
</evidence>
<dbReference type="EMBL" id="JAVLVU010000001">
    <property type="protein sequence ID" value="MDT3401303.1"/>
    <property type="molecule type" value="Genomic_DNA"/>
</dbReference>
<feature type="signal peptide" evidence="1">
    <location>
        <begin position="1"/>
        <end position="21"/>
    </location>
</feature>
<name>A0ABU3GNE6_9SPHI</name>
<dbReference type="RefSeq" id="WP_311947160.1">
    <property type="nucleotide sequence ID" value="NZ_JAVLVU010000001.1"/>
</dbReference>
<keyword evidence="1" id="KW-0732">Signal</keyword>